<dbReference type="PANTHER" id="PTHR42866">
    <property type="entry name" value="3-DEOXY-MANNO-OCTULOSONATE CYTIDYLYLTRANSFERASE"/>
    <property type="match status" value="1"/>
</dbReference>
<organism evidence="4">
    <name type="scientific">hydrothermal vent metagenome</name>
    <dbReference type="NCBI Taxonomy" id="652676"/>
    <lineage>
        <taxon>unclassified sequences</taxon>
        <taxon>metagenomes</taxon>
        <taxon>ecological metagenomes</taxon>
    </lineage>
</organism>
<dbReference type="GO" id="GO:0008690">
    <property type="term" value="F:3-deoxy-manno-octulosonate cytidylyltransferase activity"/>
    <property type="evidence" value="ECO:0007669"/>
    <property type="project" value="UniProtKB-EC"/>
</dbReference>
<reference evidence="4" key="1">
    <citation type="submission" date="2016-10" db="EMBL/GenBank/DDBJ databases">
        <authorList>
            <person name="de Groot N.N."/>
        </authorList>
    </citation>
    <scope>NUCLEOTIDE SEQUENCE</scope>
</reference>
<evidence type="ECO:0000313" key="4">
    <source>
        <dbReference type="EMBL" id="SHO80682.1"/>
    </source>
</evidence>
<dbReference type="GO" id="GO:1901137">
    <property type="term" value="P:carbohydrate derivative biosynthetic process"/>
    <property type="evidence" value="ECO:0007669"/>
    <property type="project" value="UniProtKB-ARBA"/>
</dbReference>
<keyword evidence="3 4" id="KW-0548">Nucleotidyltransferase</keyword>
<dbReference type="NCBIfam" id="TIGR00466">
    <property type="entry name" value="kdsB"/>
    <property type="match status" value="1"/>
</dbReference>
<name>A0A1W1EIQ3_9ZZZZ</name>
<protein>
    <submittedName>
        <fullName evidence="4">3-deoxy-manno-octulosonate cytidylyltransferase</fullName>
        <ecNumber evidence="4">2.7.7.38</ecNumber>
    </submittedName>
</protein>
<comment type="subcellular location">
    <subcellularLocation>
        <location evidence="1">Membrane</location>
    </subcellularLocation>
</comment>
<dbReference type="InterPro" id="IPR003329">
    <property type="entry name" value="Cytidylyl_trans"/>
</dbReference>
<dbReference type="InterPro" id="IPR004528">
    <property type="entry name" value="KdsB"/>
</dbReference>
<dbReference type="FunFam" id="3.90.550.10:FF:000011">
    <property type="entry name" value="3-deoxy-manno-octulosonate cytidylyltransferase"/>
    <property type="match status" value="1"/>
</dbReference>
<dbReference type="InterPro" id="IPR029044">
    <property type="entry name" value="Nucleotide-diphossugar_trans"/>
</dbReference>
<dbReference type="CDD" id="cd02517">
    <property type="entry name" value="CMP-KDO-Synthetase"/>
    <property type="match status" value="1"/>
</dbReference>
<dbReference type="AlphaFoldDB" id="A0A1W1EIQ3"/>
<gene>
    <name evidence="4" type="ORF">MNB_SV-15-285</name>
</gene>
<dbReference type="HAMAP" id="MF_00057">
    <property type="entry name" value="KdsB"/>
    <property type="match status" value="1"/>
</dbReference>
<dbReference type="Gene3D" id="3.90.550.10">
    <property type="entry name" value="Spore Coat Polysaccharide Biosynthesis Protein SpsA, Chain A"/>
    <property type="match status" value="1"/>
</dbReference>
<evidence type="ECO:0000256" key="2">
    <source>
        <dbReference type="ARBA" id="ARBA00022679"/>
    </source>
</evidence>
<sequence>MKKIVVIPARLNSTRLPNKVLLDLKGKSVVQRVYEQCKKAKNIDEVYITTDSQKVKDICKKFTKNIIITDEKHQSGTDRIAEAIKEIESDIIINVQGDEPFIEPSLIEDIGNSFEDSDTLMSSAMHKIQKVEELKNPNVVKVTIDNNNNALYFSRSIIPHHRDEWESLLNHNIDIPSPLKFYRHLGIYGYKKDFLIKYSNMEQSYLERLEKLEQLRVLENGYKIKMIESNYNSIGIDTQEDYERALKMII</sequence>
<dbReference type="SUPFAM" id="SSF53448">
    <property type="entry name" value="Nucleotide-diphospho-sugar transferases"/>
    <property type="match status" value="1"/>
</dbReference>
<keyword evidence="2 4" id="KW-0808">Transferase</keyword>
<dbReference type="GO" id="GO:0044281">
    <property type="term" value="P:small molecule metabolic process"/>
    <property type="evidence" value="ECO:0007669"/>
    <property type="project" value="UniProtKB-ARBA"/>
</dbReference>
<accession>A0A1W1EIQ3</accession>
<dbReference type="EC" id="2.7.7.38" evidence="4"/>
<proteinExistence type="inferred from homology"/>
<evidence type="ECO:0000256" key="3">
    <source>
        <dbReference type="ARBA" id="ARBA00022695"/>
    </source>
</evidence>
<evidence type="ECO:0000256" key="1">
    <source>
        <dbReference type="ARBA" id="ARBA00004370"/>
    </source>
</evidence>
<dbReference type="Pfam" id="PF02348">
    <property type="entry name" value="CTP_transf_3"/>
    <property type="match status" value="1"/>
</dbReference>
<dbReference type="GO" id="GO:0005829">
    <property type="term" value="C:cytosol"/>
    <property type="evidence" value="ECO:0007669"/>
    <property type="project" value="TreeGrafter"/>
</dbReference>
<dbReference type="EMBL" id="FRYL01000016">
    <property type="protein sequence ID" value="SHO80682.1"/>
    <property type="molecule type" value="Genomic_DNA"/>
</dbReference>
<dbReference type="NCBIfam" id="NF009905">
    <property type="entry name" value="PRK13368.1"/>
    <property type="match status" value="1"/>
</dbReference>
<dbReference type="GO" id="GO:0016020">
    <property type="term" value="C:membrane"/>
    <property type="evidence" value="ECO:0007669"/>
    <property type="project" value="UniProtKB-SubCell"/>
</dbReference>
<dbReference type="NCBIfam" id="NF003952">
    <property type="entry name" value="PRK05450.1-5"/>
    <property type="match status" value="1"/>
</dbReference>
<dbReference type="PANTHER" id="PTHR42866:SF2">
    <property type="entry name" value="3-DEOXY-MANNO-OCTULOSONATE CYTIDYLYLTRANSFERASE, MITOCHONDRIAL"/>
    <property type="match status" value="1"/>
</dbReference>